<organism evidence="7 8">
    <name type="scientific">Desulfarculus baarsii (strain ATCC 33931 / DSM 2075 / LMG 7858 / VKM B-1802 / 2st14)</name>
    <dbReference type="NCBI Taxonomy" id="644282"/>
    <lineage>
        <taxon>Bacteria</taxon>
        <taxon>Pseudomonadati</taxon>
        <taxon>Thermodesulfobacteriota</taxon>
        <taxon>Desulfarculia</taxon>
        <taxon>Desulfarculales</taxon>
        <taxon>Desulfarculaceae</taxon>
        <taxon>Desulfarculus</taxon>
    </lineage>
</organism>
<dbReference type="GO" id="GO:0022625">
    <property type="term" value="C:cytosolic large ribosomal subunit"/>
    <property type="evidence" value="ECO:0007669"/>
    <property type="project" value="TreeGrafter"/>
</dbReference>
<dbReference type="OrthoDB" id="9815192at2"/>
<name>E1QKS4_DESB2</name>
<dbReference type="GO" id="GO:0003735">
    <property type="term" value="F:structural constituent of ribosome"/>
    <property type="evidence" value="ECO:0007669"/>
    <property type="project" value="InterPro"/>
</dbReference>
<dbReference type="CDD" id="cd00427">
    <property type="entry name" value="Ribosomal_L29_HIP"/>
    <property type="match status" value="1"/>
</dbReference>
<proteinExistence type="inferred from homology"/>
<dbReference type="InterPro" id="IPR050063">
    <property type="entry name" value="Ribosomal_protein_uL29"/>
</dbReference>
<dbReference type="HOGENOM" id="CLU_158491_5_2_7"/>
<keyword evidence="3 5" id="KW-0687">Ribonucleoprotein</keyword>
<keyword evidence="2 5" id="KW-0689">Ribosomal protein</keyword>
<dbReference type="Gene3D" id="1.10.287.310">
    <property type="match status" value="1"/>
</dbReference>
<dbReference type="Pfam" id="PF00831">
    <property type="entry name" value="Ribosomal_L29"/>
    <property type="match status" value="1"/>
</dbReference>
<reference evidence="7 8" key="1">
    <citation type="journal article" date="2010" name="Stand. Genomic Sci.">
        <title>Complete genome sequence of Desulfarculus baarsii type strain (2st14).</title>
        <authorList>
            <person name="Sun H."/>
            <person name="Spring S."/>
            <person name="Lapidus A."/>
            <person name="Davenport K."/>
            <person name="Del Rio T.G."/>
            <person name="Tice H."/>
            <person name="Nolan M."/>
            <person name="Copeland A."/>
            <person name="Cheng J.F."/>
            <person name="Lucas S."/>
            <person name="Tapia R."/>
            <person name="Goodwin L."/>
            <person name="Pitluck S."/>
            <person name="Ivanova N."/>
            <person name="Pagani I."/>
            <person name="Mavromatis K."/>
            <person name="Ovchinnikova G."/>
            <person name="Pati A."/>
            <person name="Chen A."/>
            <person name="Palaniappan K."/>
            <person name="Hauser L."/>
            <person name="Chang Y.J."/>
            <person name="Jeffries C.D."/>
            <person name="Detter J.C."/>
            <person name="Han C."/>
            <person name="Rohde M."/>
            <person name="Brambilla E."/>
            <person name="Goker M."/>
            <person name="Woyke T."/>
            <person name="Bristow J."/>
            <person name="Eisen J.A."/>
            <person name="Markowitz V."/>
            <person name="Hugenholtz P."/>
            <person name="Kyrpides N.C."/>
            <person name="Klenk H.P."/>
            <person name="Land M."/>
        </authorList>
    </citation>
    <scope>NUCLEOTIDE SEQUENCE [LARGE SCALE GENOMIC DNA]</scope>
    <source>
        <strain evidence="8">ATCC 33931 / DSM 2075 / LMG 7858 / VKM B-1802 / 2st14</strain>
    </source>
</reference>
<keyword evidence="8" id="KW-1185">Reference proteome</keyword>
<dbReference type="InterPro" id="IPR036049">
    <property type="entry name" value="Ribosomal_uL29_sf"/>
</dbReference>
<dbReference type="InterPro" id="IPR018254">
    <property type="entry name" value="Ribosomal_uL29_CS"/>
</dbReference>
<dbReference type="FunFam" id="1.10.287.310:FF:000001">
    <property type="entry name" value="50S ribosomal protein L29"/>
    <property type="match status" value="1"/>
</dbReference>
<sequence>MKASELKSLSLGELERKLDDLRQELFNLKFQNATGQLENPMKLGVTKKDIARVLTVMRQLAAE</sequence>
<dbReference type="PROSITE" id="PS00579">
    <property type="entry name" value="RIBOSOMAL_L29"/>
    <property type="match status" value="1"/>
</dbReference>
<evidence type="ECO:0000256" key="4">
    <source>
        <dbReference type="ARBA" id="ARBA00035204"/>
    </source>
</evidence>
<dbReference type="KEGG" id="dbr:Deba_2930"/>
<dbReference type="eggNOG" id="COG0255">
    <property type="taxonomic scope" value="Bacteria"/>
</dbReference>
<keyword evidence="6" id="KW-0175">Coiled coil</keyword>
<dbReference type="SUPFAM" id="SSF46561">
    <property type="entry name" value="Ribosomal protein L29 (L29p)"/>
    <property type="match status" value="1"/>
</dbReference>
<dbReference type="EMBL" id="CP002085">
    <property type="protein sequence ID" value="ADK86283.1"/>
    <property type="molecule type" value="Genomic_DNA"/>
</dbReference>
<evidence type="ECO:0000256" key="6">
    <source>
        <dbReference type="SAM" id="Coils"/>
    </source>
</evidence>
<evidence type="ECO:0000313" key="8">
    <source>
        <dbReference type="Proteomes" id="UP000009047"/>
    </source>
</evidence>
<dbReference type="STRING" id="644282.Deba_2930"/>
<dbReference type="PANTHER" id="PTHR10916">
    <property type="entry name" value="60S RIBOSOMAL PROTEIN L35/50S RIBOSOMAL PROTEIN L29"/>
    <property type="match status" value="1"/>
</dbReference>
<protein>
    <recommendedName>
        <fullName evidence="4 5">Large ribosomal subunit protein uL29</fullName>
    </recommendedName>
</protein>
<comment type="similarity">
    <text evidence="1 5">Belongs to the universal ribosomal protein uL29 family.</text>
</comment>
<dbReference type="AlphaFoldDB" id="E1QKS4"/>
<dbReference type="GO" id="GO:0006412">
    <property type="term" value="P:translation"/>
    <property type="evidence" value="ECO:0007669"/>
    <property type="project" value="UniProtKB-UniRule"/>
</dbReference>
<gene>
    <name evidence="5" type="primary">rpmC</name>
    <name evidence="7" type="ordered locus">Deba_2930</name>
</gene>
<feature type="coiled-coil region" evidence="6">
    <location>
        <begin position="4"/>
        <end position="31"/>
    </location>
</feature>
<dbReference type="RefSeq" id="WP_013259721.1">
    <property type="nucleotide sequence ID" value="NC_014365.1"/>
</dbReference>
<evidence type="ECO:0000313" key="7">
    <source>
        <dbReference type="EMBL" id="ADK86283.1"/>
    </source>
</evidence>
<accession>E1QKS4</accession>
<evidence type="ECO:0000256" key="3">
    <source>
        <dbReference type="ARBA" id="ARBA00023274"/>
    </source>
</evidence>
<evidence type="ECO:0000256" key="5">
    <source>
        <dbReference type="HAMAP-Rule" id="MF_00374"/>
    </source>
</evidence>
<dbReference type="InterPro" id="IPR001854">
    <property type="entry name" value="Ribosomal_uL29"/>
</dbReference>
<dbReference type="HAMAP" id="MF_00374">
    <property type="entry name" value="Ribosomal_uL29"/>
    <property type="match status" value="1"/>
</dbReference>
<dbReference type="PANTHER" id="PTHR10916:SF0">
    <property type="entry name" value="LARGE RIBOSOMAL SUBUNIT PROTEIN UL29C"/>
    <property type="match status" value="1"/>
</dbReference>
<dbReference type="NCBIfam" id="TIGR00012">
    <property type="entry name" value="L29"/>
    <property type="match status" value="1"/>
</dbReference>
<evidence type="ECO:0000256" key="1">
    <source>
        <dbReference type="ARBA" id="ARBA00009254"/>
    </source>
</evidence>
<dbReference type="Proteomes" id="UP000009047">
    <property type="component" value="Chromosome"/>
</dbReference>
<evidence type="ECO:0000256" key="2">
    <source>
        <dbReference type="ARBA" id="ARBA00022980"/>
    </source>
</evidence>